<evidence type="ECO:0000313" key="2">
    <source>
        <dbReference type="EMBL" id="KAK7068301.1"/>
    </source>
</evidence>
<comment type="caution">
    <text evidence="2">The sequence shown here is derived from an EMBL/GenBank/DDBJ whole genome shotgun (WGS) entry which is preliminary data.</text>
</comment>
<accession>A0AAN8ZTT0</accession>
<name>A0AAN8ZTT0_HALRR</name>
<dbReference type="EMBL" id="JAXCGZ010017317">
    <property type="protein sequence ID" value="KAK7068301.1"/>
    <property type="molecule type" value="Genomic_DNA"/>
</dbReference>
<sequence length="82" mass="9279">MYLQKKRKKITGVRSKNGNVTPSGAAIANGAINTSERSEQFQICHIQPNGFDEKRLHSSNFYRVGLSFWLSVHIPKRTDTSE</sequence>
<proteinExistence type="predicted"/>
<organism evidence="2 3">
    <name type="scientific">Halocaridina rubra</name>
    <name type="common">Hawaiian red shrimp</name>
    <dbReference type="NCBI Taxonomy" id="373956"/>
    <lineage>
        <taxon>Eukaryota</taxon>
        <taxon>Metazoa</taxon>
        <taxon>Ecdysozoa</taxon>
        <taxon>Arthropoda</taxon>
        <taxon>Crustacea</taxon>
        <taxon>Multicrustacea</taxon>
        <taxon>Malacostraca</taxon>
        <taxon>Eumalacostraca</taxon>
        <taxon>Eucarida</taxon>
        <taxon>Decapoda</taxon>
        <taxon>Pleocyemata</taxon>
        <taxon>Caridea</taxon>
        <taxon>Atyoidea</taxon>
        <taxon>Atyidae</taxon>
        <taxon>Halocaridina</taxon>
    </lineage>
</organism>
<protein>
    <submittedName>
        <fullName evidence="2">Uncharacterized protein</fullName>
    </submittedName>
</protein>
<gene>
    <name evidence="2" type="ORF">SK128_016919</name>
</gene>
<evidence type="ECO:0000256" key="1">
    <source>
        <dbReference type="SAM" id="MobiDB-lite"/>
    </source>
</evidence>
<feature type="compositionally biased region" description="Basic residues" evidence="1">
    <location>
        <begin position="1"/>
        <end position="11"/>
    </location>
</feature>
<evidence type="ECO:0000313" key="3">
    <source>
        <dbReference type="Proteomes" id="UP001381693"/>
    </source>
</evidence>
<reference evidence="2 3" key="1">
    <citation type="submission" date="2023-11" db="EMBL/GenBank/DDBJ databases">
        <title>Halocaridina rubra genome assembly.</title>
        <authorList>
            <person name="Smith C."/>
        </authorList>
    </citation>
    <scope>NUCLEOTIDE SEQUENCE [LARGE SCALE GENOMIC DNA]</scope>
    <source>
        <strain evidence="2">EP-1</strain>
        <tissue evidence="2">Whole</tissue>
    </source>
</reference>
<dbReference type="AlphaFoldDB" id="A0AAN8ZTT0"/>
<keyword evidence="3" id="KW-1185">Reference proteome</keyword>
<dbReference type="Proteomes" id="UP001381693">
    <property type="component" value="Unassembled WGS sequence"/>
</dbReference>
<feature type="region of interest" description="Disordered" evidence="1">
    <location>
        <begin position="1"/>
        <end position="25"/>
    </location>
</feature>